<dbReference type="Proteomes" id="UP000324748">
    <property type="component" value="Unassembled WGS sequence"/>
</dbReference>
<dbReference type="EMBL" id="VSWC01000001">
    <property type="protein sequence ID" value="KAA1118889.1"/>
    <property type="molecule type" value="Genomic_DNA"/>
</dbReference>
<keyword evidence="5" id="KW-1185">Reference proteome</keyword>
<dbReference type="OrthoDB" id="2510486at2759"/>
<evidence type="ECO:0000313" key="5">
    <source>
        <dbReference type="Proteomes" id="UP000324748"/>
    </source>
</evidence>
<protein>
    <submittedName>
        <fullName evidence="4">Uncharacterized protein</fullName>
    </submittedName>
</protein>
<keyword evidence="2" id="KW-0472">Membrane</keyword>
<feature type="signal peptide" evidence="3">
    <location>
        <begin position="1"/>
        <end position="19"/>
    </location>
</feature>
<name>A0A5B0R0F9_PUCGR</name>
<organism evidence="4 5">
    <name type="scientific">Puccinia graminis f. sp. tritici</name>
    <dbReference type="NCBI Taxonomy" id="56615"/>
    <lineage>
        <taxon>Eukaryota</taxon>
        <taxon>Fungi</taxon>
        <taxon>Dikarya</taxon>
        <taxon>Basidiomycota</taxon>
        <taxon>Pucciniomycotina</taxon>
        <taxon>Pucciniomycetes</taxon>
        <taxon>Pucciniales</taxon>
        <taxon>Pucciniaceae</taxon>
        <taxon>Puccinia</taxon>
    </lineage>
</organism>
<evidence type="ECO:0000256" key="3">
    <source>
        <dbReference type="SAM" id="SignalP"/>
    </source>
</evidence>
<keyword evidence="3" id="KW-0732">Signal</keyword>
<gene>
    <name evidence="4" type="ORF">PGT21_009633</name>
</gene>
<keyword evidence="2" id="KW-1133">Transmembrane helix</keyword>
<evidence type="ECO:0000313" key="4">
    <source>
        <dbReference type="EMBL" id="KAA1118889.1"/>
    </source>
</evidence>
<sequence>MLFLRLLVITCTVARSTFSMPSYSRPAAMEPGGQHIAEQTIPSGNPVAARKSVTAAQRDISAKGAKSIDQSDSERSSRRVTFAVHQPARATYSNRLALIANTFQVSTSTARAIQAFAIIISLVLGQSITGVPIPLWMCVLVGLLISRATFPP</sequence>
<keyword evidence="2" id="KW-0812">Transmembrane</keyword>
<proteinExistence type="predicted"/>
<accession>A0A5B0R0F9</accession>
<reference evidence="4 5" key="1">
    <citation type="submission" date="2019-05" db="EMBL/GenBank/DDBJ databases">
        <title>Emergence of the Ug99 lineage of the wheat stem rust pathogen through somatic hybridization.</title>
        <authorList>
            <person name="Li F."/>
            <person name="Upadhyaya N.M."/>
            <person name="Sperschneider J."/>
            <person name="Matny O."/>
            <person name="Nguyen-Phuc H."/>
            <person name="Mago R."/>
            <person name="Raley C."/>
            <person name="Miller M.E."/>
            <person name="Silverstein K.A.T."/>
            <person name="Henningsen E."/>
            <person name="Hirsch C.D."/>
            <person name="Visser B."/>
            <person name="Pretorius Z.A."/>
            <person name="Steffenson B.J."/>
            <person name="Schwessinger B."/>
            <person name="Dodds P.N."/>
            <person name="Figueroa M."/>
        </authorList>
    </citation>
    <scope>NUCLEOTIDE SEQUENCE [LARGE SCALE GENOMIC DNA]</scope>
    <source>
        <strain evidence="4">21-0</strain>
    </source>
</reference>
<feature type="transmembrane region" description="Helical" evidence="2">
    <location>
        <begin position="115"/>
        <end position="145"/>
    </location>
</feature>
<feature type="region of interest" description="Disordered" evidence="1">
    <location>
        <begin position="55"/>
        <end position="78"/>
    </location>
</feature>
<evidence type="ECO:0000256" key="2">
    <source>
        <dbReference type="SAM" id="Phobius"/>
    </source>
</evidence>
<feature type="chain" id="PRO_5023072542" evidence="3">
    <location>
        <begin position="20"/>
        <end position="152"/>
    </location>
</feature>
<dbReference type="AlphaFoldDB" id="A0A5B0R0F9"/>
<comment type="caution">
    <text evidence="4">The sequence shown here is derived from an EMBL/GenBank/DDBJ whole genome shotgun (WGS) entry which is preliminary data.</text>
</comment>
<evidence type="ECO:0000256" key="1">
    <source>
        <dbReference type="SAM" id="MobiDB-lite"/>
    </source>
</evidence>